<comment type="similarity">
    <text evidence="2">Belongs to the NAB family.</text>
</comment>
<feature type="region of interest" description="Disordered" evidence="8">
    <location>
        <begin position="159"/>
        <end position="183"/>
    </location>
</feature>
<sequence>MALVGMASKPLHVRRLQKALQEWVSNPAMFQIPLLPNLPPSVVAGFPSLGNRALLGTPTPTPTRPSPPITTPTIHANHNSSPGINKETLVAMNNNSMGVRDSGCVSSTMSVAATTSSSSTPISTPGGCPTNARDGPMGLGASGMGGPMPLMGGAPMSGLSGGIGGSRGPSPHHTSPTHPGLPPTSVGLQNCHGTMTPDKNAEFFLPLMKYIMNMSEDDPRRMEEIRKYAAIYGRFDCKRKPEKPLTLHEVSVNEAAAQICKYMPALLTRRDELFPLARQVVRDSGYQYSKGHSRSQTIVGREEEPRTKRTRSDSGHDAGDLKNDLQWKKRQERLEAISEELRHMSERAEEVRTSLSSGGGDISALTSQMDALQSRHSQLTLEQNELLKAQRKAKSDRVSVCSEERERGEDSDSQFSYSGASSPSQQLVQDTLVDEGLRVVKESLNQQKDSVPGARPQDSYARAQQEGPTAKHNSTGGGPTAVPPVSSTPTTTTTVASGRLVSPPTTYSEMFSYPENKVLSSSQGNIIAVTNPALAMSAAMVPSQLSDEERHISALYTLSQTVGAAAAARGNSIKQEPNSPGATKQE</sequence>
<dbReference type="Gene3D" id="1.20.120.2010">
    <property type="entry name" value="NAB conserved domain 2"/>
    <property type="match status" value="1"/>
</dbReference>
<keyword evidence="5" id="KW-0804">Transcription</keyword>
<feature type="compositionally biased region" description="Polar residues" evidence="8">
    <location>
        <begin position="414"/>
        <end position="427"/>
    </location>
</feature>
<evidence type="ECO:0000256" key="6">
    <source>
        <dbReference type="ARBA" id="ARBA00023242"/>
    </source>
</evidence>
<evidence type="ECO:0000256" key="4">
    <source>
        <dbReference type="ARBA" id="ARBA00023015"/>
    </source>
</evidence>
<evidence type="ECO:0000256" key="7">
    <source>
        <dbReference type="SAM" id="Coils"/>
    </source>
</evidence>
<dbReference type="InterPro" id="IPR006988">
    <property type="entry name" value="Nab_N"/>
</dbReference>
<dbReference type="GO" id="GO:0003712">
    <property type="term" value="F:transcription coregulator activity"/>
    <property type="evidence" value="ECO:0007669"/>
    <property type="project" value="InterPro"/>
</dbReference>
<evidence type="ECO:0000256" key="1">
    <source>
        <dbReference type="ARBA" id="ARBA00004123"/>
    </source>
</evidence>
<feature type="compositionally biased region" description="Basic and acidic residues" evidence="8">
    <location>
        <begin position="300"/>
        <end position="326"/>
    </location>
</feature>
<dbReference type="InterPro" id="IPR006989">
    <property type="entry name" value="NAB_co-repressor_dom"/>
</dbReference>
<feature type="compositionally biased region" description="Basic and acidic residues" evidence="8">
    <location>
        <begin position="393"/>
        <end position="410"/>
    </location>
</feature>
<dbReference type="GO" id="GO:0045892">
    <property type="term" value="P:negative regulation of DNA-templated transcription"/>
    <property type="evidence" value="ECO:0007669"/>
    <property type="project" value="InterPro"/>
</dbReference>
<evidence type="ECO:0000313" key="11">
    <source>
        <dbReference type="EMBL" id="KAK8722166.1"/>
    </source>
</evidence>
<feature type="domain" description="NAB co-repressor" evidence="10">
    <location>
        <begin position="208"/>
        <end position="294"/>
    </location>
</feature>
<feature type="region of interest" description="Disordered" evidence="8">
    <location>
        <begin position="287"/>
        <end position="326"/>
    </location>
</feature>
<dbReference type="PANTHER" id="PTHR12623">
    <property type="entry name" value="NGFI-A BINDING PROTEIN"/>
    <property type="match status" value="1"/>
</dbReference>
<evidence type="ECO:0000256" key="3">
    <source>
        <dbReference type="ARBA" id="ARBA00022491"/>
    </source>
</evidence>
<feature type="compositionally biased region" description="Low complexity" evidence="8">
    <location>
        <begin position="168"/>
        <end position="178"/>
    </location>
</feature>
<accession>A0AAW0W109</accession>
<protein>
    <recommendedName>
        <fullName evidence="13">NGFI-A binding protein</fullName>
    </recommendedName>
</protein>
<evidence type="ECO:0000259" key="10">
    <source>
        <dbReference type="Pfam" id="PF04905"/>
    </source>
</evidence>
<keyword evidence="4" id="KW-0805">Transcription regulation</keyword>
<keyword evidence="6" id="KW-0539">Nucleus</keyword>
<dbReference type="PANTHER" id="PTHR12623:SF10">
    <property type="entry name" value="NGFI-A-BINDING PROTEIN HOMOLOG"/>
    <property type="match status" value="1"/>
</dbReference>
<feature type="coiled-coil region" evidence="7">
    <location>
        <begin position="334"/>
        <end position="382"/>
    </location>
</feature>
<evidence type="ECO:0000256" key="8">
    <source>
        <dbReference type="SAM" id="MobiDB-lite"/>
    </source>
</evidence>
<comment type="subcellular location">
    <subcellularLocation>
        <location evidence="1">Nucleus</location>
    </subcellularLocation>
</comment>
<dbReference type="AlphaFoldDB" id="A0AAW0W109"/>
<feature type="region of interest" description="Disordered" evidence="8">
    <location>
        <begin position="389"/>
        <end position="427"/>
    </location>
</feature>
<keyword evidence="12" id="KW-1185">Reference proteome</keyword>
<dbReference type="EMBL" id="JARKIK010000096">
    <property type="protein sequence ID" value="KAK8722166.1"/>
    <property type="molecule type" value="Genomic_DNA"/>
</dbReference>
<reference evidence="11 12" key="1">
    <citation type="journal article" date="2024" name="BMC Genomics">
        <title>Genome assembly of redclaw crayfish (Cherax quadricarinatus) provides insights into its immune adaptation and hypoxia tolerance.</title>
        <authorList>
            <person name="Liu Z."/>
            <person name="Zheng J."/>
            <person name="Li H."/>
            <person name="Fang K."/>
            <person name="Wang S."/>
            <person name="He J."/>
            <person name="Zhou D."/>
            <person name="Weng S."/>
            <person name="Chi M."/>
            <person name="Gu Z."/>
            <person name="He J."/>
            <person name="Li F."/>
            <person name="Wang M."/>
        </authorList>
    </citation>
    <scope>NUCLEOTIDE SEQUENCE [LARGE SCALE GENOMIC DNA]</scope>
    <source>
        <strain evidence="11">ZL_2023a</strain>
    </source>
</reference>
<evidence type="ECO:0000259" key="9">
    <source>
        <dbReference type="Pfam" id="PF04904"/>
    </source>
</evidence>
<gene>
    <name evidence="11" type="ORF">OTU49_012308</name>
</gene>
<dbReference type="InterPro" id="IPR039040">
    <property type="entry name" value="NAB_fam"/>
</dbReference>
<proteinExistence type="inferred from homology"/>
<comment type="caution">
    <text evidence="11">The sequence shown here is derived from an EMBL/GenBank/DDBJ whole genome shotgun (WGS) entry which is preliminary data.</text>
</comment>
<dbReference type="Pfam" id="PF04904">
    <property type="entry name" value="SAM_NCD1"/>
    <property type="match status" value="1"/>
</dbReference>
<feature type="region of interest" description="Disordered" evidence="8">
    <location>
        <begin position="443"/>
        <end position="502"/>
    </location>
</feature>
<feature type="domain" description="Nab N-terminal" evidence="9">
    <location>
        <begin position="1"/>
        <end position="31"/>
    </location>
</feature>
<dbReference type="Proteomes" id="UP001445076">
    <property type="component" value="Unassembled WGS sequence"/>
</dbReference>
<keyword evidence="7" id="KW-0175">Coiled coil</keyword>
<evidence type="ECO:0000313" key="12">
    <source>
        <dbReference type="Proteomes" id="UP001445076"/>
    </source>
</evidence>
<dbReference type="Pfam" id="PF04905">
    <property type="entry name" value="NCD2"/>
    <property type="match status" value="1"/>
</dbReference>
<evidence type="ECO:0000256" key="2">
    <source>
        <dbReference type="ARBA" id="ARBA00008864"/>
    </source>
</evidence>
<evidence type="ECO:0008006" key="13">
    <source>
        <dbReference type="Google" id="ProtNLM"/>
    </source>
</evidence>
<dbReference type="GO" id="GO:0005634">
    <property type="term" value="C:nucleus"/>
    <property type="evidence" value="ECO:0007669"/>
    <property type="project" value="UniProtKB-SubCell"/>
</dbReference>
<evidence type="ECO:0000256" key="5">
    <source>
        <dbReference type="ARBA" id="ARBA00023163"/>
    </source>
</evidence>
<dbReference type="InterPro" id="IPR038398">
    <property type="entry name" value="NCD2_sf"/>
</dbReference>
<name>A0AAW0W109_CHEQU</name>
<keyword evidence="3" id="KW-0678">Repressor</keyword>
<organism evidence="11 12">
    <name type="scientific">Cherax quadricarinatus</name>
    <name type="common">Australian red claw crayfish</name>
    <dbReference type="NCBI Taxonomy" id="27406"/>
    <lineage>
        <taxon>Eukaryota</taxon>
        <taxon>Metazoa</taxon>
        <taxon>Ecdysozoa</taxon>
        <taxon>Arthropoda</taxon>
        <taxon>Crustacea</taxon>
        <taxon>Multicrustacea</taxon>
        <taxon>Malacostraca</taxon>
        <taxon>Eumalacostraca</taxon>
        <taxon>Eucarida</taxon>
        <taxon>Decapoda</taxon>
        <taxon>Pleocyemata</taxon>
        <taxon>Astacidea</taxon>
        <taxon>Parastacoidea</taxon>
        <taxon>Parastacidae</taxon>
        <taxon>Cherax</taxon>
    </lineage>
</organism>
<feature type="compositionally biased region" description="Low complexity" evidence="8">
    <location>
        <begin position="483"/>
        <end position="497"/>
    </location>
</feature>